<keyword evidence="2" id="KW-1185">Reference proteome</keyword>
<protein>
    <submittedName>
        <fullName evidence="1">Uncharacterized protein</fullName>
    </submittedName>
</protein>
<sequence length="47" mass="5479">MAVFGLGYLLLLPRKVGLRRRHLAAYEFHPDGTSFDSPRPRFIHITR</sequence>
<organism evidence="1 2">
    <name type="scientific">Nonomuraea solani</name>
    <dbReference type="NCBI Taxonomy" id="1144553"/>
    <lineage>
        <taxon>Bacteria</taxon>
        <taxon>Bacillati</taxon>
        <taxon>Actinomycetota</taxon>
        <taxon>Actinomycetes</taxon>
        <taxon>Streptosporangiales</taxon>
        <taxon>Streptosporangiaceae</taxon>
        <taxon>Nonomuraea</taxon>
    </lineage>
</organism>
<dbReference type="OrthoDB" id="3528350at2"/>
<reference evidence="1 2" key="1">
    <citation type="submission" date="2016-10" db="EMBL/GenBank/DDBJ databases">
        <authorList>
            <person name="de Groot N.N."/>
        </authorList>
    </citation>
    <scope>NUCLEOTIDE SEQUENCE [LARGE SCALE GENOMIC DNA]</scope>
    <source>
        <strain evidence="1 2">CGMCC 4.7037</strain>
    </source>
</reference>
<proteinExistence type="predicted"/>
<dbReference type="EMBL" id="FNVT01000002">
    <property type="protein sequence ID" value="SEG16655.1"/>
    <property type="molecule type" value="Genomic_DNA"/>
</dbReference>
<dbReference type="RefSeq" id="WP_160150187.1">
    <property type="nucleotide sequence ID" value="NZ_FNVT01000002.1"/>
</dbReference>
<evidence type="ECO:0000313" key="1">
    <source>
        <dbReference type="EMBL" id="SEG16655.1"/>
    </source>
</evidence>
<gene>
    <name evidence="1" type="ORF">SAMN05444920_10268</name>
</gene>
<dbReference type="Proteomes" id="UP000236732">
    <property type="component" value="Unassembled WGS sequence"/>
</dbReference>
<accession>A0A1H5XYP5</accession>
<dbReference type="AlphaFoldDB" id="A0A1H5XYP5"/>
<name>A0A1H5XYP5_9ACTN</name>
<evidence type="ECO:0000313" key="2">
    <source>
        <dbReference type="Proteomes" id="UP000236732"/>
    </source>
</evidence>